<protein>
    <submittedName>
        <fullName evidence="4">Gibberellin-regulated protein 6-like</fullName>
    </submittedName>
</protein>
<dbReference type="InterPro" id="IPR003854">
    <property type="entry name" value="GASA"/>
</dbReference>
<feature type="signal peptide" evidence="2">
    <location>
        <begin position="1"/>
        <end position="25"/>
    </location>
</feature>
<evidence type="ECO:0000313" key="3">
    <source>
        <dbReference type="Proteomes" id="UP000813463"/>
    </source>
</evidence>
<sequence>MANIKAISLLLAFLVVSMLAAEVFAGVNYYGNNSLKPYQCQGRCTQRCSKARKTHECMFFCLKCCRTCLCVPPGTYGHKELCPCYNNWKTKRGTSKCP</sequence>
<keyword evidence="3" id="KW-1185">Reference proteome</keyword>
<keyword evidence="2" id="KW-0732">Signal</keyword>
<gene>
    <name evidence="4" type="primary">LOC110798700</name>
</gene>
<accession>A0A9R0K5U1</accession>
<feature type="chain" id="PRO_5040212785" evidence="2">
    <location>
        <begin position="26"/>
        <end position="98"/>
    </location>
</feature>
<dbReference type="PANTHER" id="PTHR23201:SF52">
    <property type="entry name" value="OS05G0376800 PROTEIN"/>
    <property type="match status" value="1"/>
</dbReference>
<dbReference type="OrthoDB" id="1699082at2759"/>
<dbReference type="Pfam" id="PF02704">
    <property type="entry name" value="GASA"/>
    <property type="match status" value="1"/>
</dbReference>
<evidence type="ECO:0000313" key="4">
    <source>
        <dbReference type="RefSeq" id="XP_021859584.1"/>
    </source>
</evidence>
<organism evidence="3 4">
    <name type="scientific">Spinacia oleracea</name>
    <name type="common">Spinach</name>
    <dbReference type="NCBI Taxonomy" id="3562"/>
    <lineage>
        <taxon>Eukaryota</taxon>
        <taxon>Viridiplantae</taxon>
        <taxon>Streptophyta</taxon>
        <taxon>Embryophyta</taxon>
        <taxon>Tracheophyta</taxon>
        <taxon>Spermatophyta</taxon>
        <taxon>Magnoliopsida</taxon>
        <taxon>eudicotyledons</taxon>
        <taxon>Gunneridae</taxon>
        <taxon>Pentapetalae</taxon>
        <taxon>Caryophyllales</taxon>
        <taxon>Chenopodiaceae</taxon>
        <taxon>Chenopodioideae</taxon>
        <taxon>Anserineae</taxon>
        <taxon>Spinacia</taxon>
    </lineage>
</organism>
<comment type="similarity">
    <text evidence="1">Belongs to the GASA family.</text>
</comment>
<dbReference type="GeneID" id="110798700"/>
<proteinExistence type="inferred from homology"/>
<name>A0A9R0K5U1_SPIOL</name>
<dbReference type="Proteomes" id="UP000813463">
    <property type="component" value="Chromosome 5"/>
</dbReference>
<dbReference type="KEGG" id="soe:110798700"/>
<evidence type="ECO:0000256" key="2">
    <source>
        <dbReference type="SAM" id="SignalP"/>
    </source>
</evidence>
<dbReference type="AlphaFoldDB" id="A0A9R0K5U1"/>
<dbReference type="RefSeq" id="XP_021859584.1">
    <property type="nucleotide sequence ID" value="XM_022003892.2"/>
</dbReference>
<dbReference type="PANTHER" id="PTHR23201">
    <property type="entry name" value="EXTENSIN, PROLINE-RICH PROTEIN"/>
    <property type="match status" value="1"/>
</dbReference>
<evidence type="ECO:0000256" key="1">
    <source>
        <dbReference type="ARBA" id="ARBA00010582"/>
    </source>
</evidence>
<reference evidence="4" key="2">
    <citation type="submission" date="2025-08" db="UniProtKB">
        <authorList>
            <consortium name="RefSeq"/>
        </authorList>
    </citation>
    <scope>IDENTIFICATION</scope>
    <source>
        <tissue evidence="4">Leaf</tissue>
    </source>
</reference>
<reference evidence="3" key="1">
    <citation type="journal article" date="2021" name="Nat. Commun.">
        <title>Genomic analyses provide insights into spinach domestication and the genetic basis of agronomic traits.</title>
        <authorList>
            <person name="Cai X."/>
            <person name="Sun X."/>
            <person name="Xu C."/>
            <person name="Sun H."/>
            <person name="Wang X."/>
            <person name="Ge C."/>
            <person name="Zhang Z."/>
            <person name="Wang Q."/>
            <person name="Fei Z."/>
            <person name="Jiao C."/>
            <person name="Wang Q."/>
        </authorList>
    </citation>
    <scope>NUCLEOTIDE SEQUENCE [LARGE SCALE GENOMIC DNA]</scope>
    <source>
        <strain evidence="3">cv. Varoflay</strain>
    </source>
</reference>